<evidence type="ECO:0000313" key="2">
    <source>
        <dbReference type="EMBL" id="QDU75244.1"/>
    </source>
</evidence>
<dbReference type="KEGG" id="bvo:Pan97_22730"/>
<protein>
    <recommendedName>
        <fullName evidence="4">Tetratricopeptide repeat protein</fullName>
    </recommendedName>
</protein>
<evidence type="ECO:0008006" key="4">
    <source>
        <dbReference type="Google" id="ProtNLM"/>
    </source>
</evidence>
<evidence type="ECO:0000256" key="1">
    <source>
        <dbReference type="SAM" id="SignalP"/>
    </source>
</evidence>
<name>A0A518C7Q2_9BACT</name>
<gene>
    <name evidence="2" type="ORF">Pan97_22730</name>
</gene>
<organism evidence="2 3">
    <name type="scientific">Bremerella volcania</name>
    <dbReference type="NCBI Taxonomy" id="2527984"/>
    <lineage>
        <taxon>Bacteria</taxon>
        <taxon>Pseudomonadati</taxon>
        <taxon>Planctomycetota</taxon>
        <taxon>Planctomycetia</taxon>
        <taxon>Pirellulales</taxon>
        <taxon>Pirellulaceae</taxon>
        <taxon>Bremerella</taxon>
    </lineage>
</organism>
<feature type="chain" id="PRO_5021758410" description="Tetratricopeptide repeat protein" evidence="1">
    <location>
        <begin position="25"/>
        <end position="546"/>
    </location>
</feature>
<accession>A0A518C7Q2</accession>
<dbReference type="EMBL" id="CP036289">
    <property type="protein sequence ID" value="QDU75244.1"/>
    <property type="molecule type" value="Genomic_DNA"/>
</dbReference>
<evidence type="ECO:0000313" key="3">
    <source>
        <dbReference type="Proteomes" id="UP000318626"/>
    </source>
</evidence>
<sequence precursor="true">MTIKHLCHLVLLMVVLVFSRTASAEVSSRYWYSSTCENRFKAAFEELVGDTIILRMEDDTRSKFELGDLSPSERRFVDAIKNAREAATHLEESRWRPEKERQQMERLLTRYRVPPYRAVFSGNEPDLPYMQFPDLRGRWIEIRGVEYFVVAAREAVDATAYDHLVVVDPNFGSATLQGSDVPEFHILPSYWTKRNYQPRISTTKGNPFRQRGWVNVSVHRPFIPDEMYFASGNWTNREIALALPKIEATRTNFHLWENEYRLAEACWNYHKGNQIASRCFQEGWIDAFPYHSGKASNAGELLEAQAYYDEAFRLAPDWGEPLLRSAAIDERVGRLASAHRKIDQFSSLPGTWDELPIPVRSHKDLESAAIILRARLLVISPRPWQFGDGRVTSLVDSAISEIQKIASESSAAMNLAPRLLKNLLVASTQHFEIRRDQYYAEDPPELLSLFAAISASKYGSHRLADVDLEGVSTEVEIDLTAEVTDAIARSQEQIDLAQFRKAYNLALGAVERSRESSRSQDVVGKADAQLSHAAANWILFNLNYGL</sequence>
<dbReference type="AlphaFoldDB" id="A0A518C7Q2"/>
<dbReference type="Proteomes" id="UP000318626">
    <property type="component" value="Chromosome"/>
</dbReference>
<feature type="signal peptide" evidence="1">
    <location>
        <begin position="1"/>
        <end position="24"/>
    </location>
</feature>
<proteinExistence type="predicted"/>
<reference evidence="3" key="1">
    <citation type="submission" date="2019-02" db="EMBL/GenBank/DDBJ databases">
        <title>Deep-cultivation of Planctomycetes and their phenomic and genomic characterization uncovers novel biology.</title>
        <authorList>
            <person name="Wiegand S."/>
            <person name="Jogler M."/>
            <person name="Boedeker C."/>
            <person name="Pinto D."/>
            <person name="Vollmers J."/>
            <person name="Rivas-Marin E."/>
            <person name="Kohn T."/>
            <person name="Peeters S.H."/>
            <person name="Heuer A."/>
            <person name="Rast P."/>
            <person name="Oberbeckmann S."/>
            <person name="Bunk B."/>
            <person name="Jeske O."/>
            <person name="Meyerdierks A."/>
            <person name="Storesund J.E."/>
            <person name="Kallscheuer N."/>
            <person name="Luecker S."/>
            <person name="Lage O.M."/>
            <person name="Pohl T."/>
            <person name="Merkel B.J."/>
            <person name="Hornburger P."/>
            <person name="Mueller R.-W."/>
            <person name="Bruemmer F."/>
            <person name="Labrenz M."/>
            <person name="Spormann A.M."/>
            <person name="Op den Camp H."/>
            <person name="Overmann J."/>
            <person name="Amann R."/>
            <person name="Jetten M.S.M."/>
            <person name="Mascher T."/>
            <person name="Medema M.H."/>
            <person name="Devos D.P."/>
            <person name="Kaster A.-K."/>
            <person name="Ovreas L."/>
            <person name="Rohde M."/>
            <person name="Galperin M.Y."/>
            <person name="Jogler C."/>
        </authorList>
    </citation>
    <scope>NUCLEOTIDE SEQUENCE [LARGE SCALE GENOMIC DNA]</scope>
    <source>
        <strain evidence="3">Pan97</strain>
    </source>
</reference>
<dbReference type="RefSeq" id="WP_144972466.1">
    <property type="nucleotide sequence ID" value="NZ_CP036289.1"/>
</dbReference>
<keyword evidence="3" id="KW-1185">Reference proteome</keyword>
<keyword evidence="1" id="KW-0732">Signal</keyword>